<keyword evidence="7" id="KW-0067">ATP-binding</keyword>
<dbReference type="GeneID" id="68748970"/>
<evidence type="ECO:0000256" key="4">
    <source>
        <dbReference type="ARBA" id="ARBA00022777"/>
    </source>
</evidence>
<feature type="domain" description="Histidine kinase" evidence="6">
    <location>
        <begin position="1"/>
        <end position="108"/>
    </location>
</feature>
<name>K0INI2_NITGG</name>
<evidence type="ECO:0000256" key="3">
    <source>
        <dbReference type="ARBA" id="ARBA00022679"/>
    </source>
</evidence>
<dbReference type="Proteomes" id="UP000008037">
    <property type="component" value="Chromosome"/>
</dbReference>
<evidence type="ECO:0000256" key="2">
    <source>
        <dbReference type="ARBA" id="ARBA00012438"/>
    </source>
</evidence>
<dbReference type="AlphaFoldDB" id="K0INI2"/>
<dbReference type="PANTHER" id="PTHR43711:SF1">
    <property type="entry name" value="HISTIDINE KINASE 1"/>
    <property type="match status" value="1"/>
</dbReference>
<sequence length="122" mass="14517">MVRNAKRLELLSSNILEVSRIESNALKLQRETLDINEKVRVVLEDSRSFIPDDKKVLIVFEPYREPLFVQADRARMFEVLSNLVRNAIKFIEKEGTITVRVEKERHRLCPCRHQRYGDWHRA</sequence>
<evidence type="ECO:0000256" key="5">
    <source>
        <dbReference type="ARBA" id="ARBA00023012"/>
    </source>
</evidence>
<dbReference type="HOGENOM" id="CLU_2021579_0_0_2"/>
<evidence type="ECO:0000256" key="1">
    <source>
        <dbReference type="ARBA" id="ARBA00000085"/>
    </source>
</evidence>
<accession>K0INI2</accession>
<evidence type="ECO:0000313" key="8">
    <source>
        <dbReference type="Proteomes" id="UP000008037"/>
    </source>
</evidence>
<dbReference type="PANTHER" id="PTHR43711">
    <property type="entry name" value="TWO-COMPONENT HISTIDINE KINASE"/>
    <property type="match status" value="1"/>
</dbReference>
<keyword evidence="3" id="KW-0808">Transferase</keyword>
<dbReference type="PROSITE" id="PS50109">
    <property type="entry name" value="HIS_KIN"/>
    <property type="match status" value="1"/>
</dbReference>
<evidence type="ECO:0000259" key="6">
    <source>
        <dbReference type="PROSITE" id="PS50109"/>
    </source>
</evidence>
<dbReference type="EC" id="2.7.13.3" evidence="2"/>
<keyword evidence="8" id="KW-1185">Reference proteome</keyword>
<dbReference type="STRING" id="1237085.Ngar_c24961"/>
<dbReference type="InterPro" id="IPR036890">
    <property type="entry name" value="HATPase_C_sf"/>
</dbReference>
<dbReference type="KEGG" id="nga:Ngar_c24961"/>
<reference evidence="7 8" key="1">
    <citation type="journal article" date="2012" name="Environ. Microbiol.">
        <title>The genome of the ammonia-oxidizing Candidatus Nitrososphaera gargensis: insights into metabolic versatility and environmental adaptations.</title>
        <authorList>
            <person name="Spang A."/>
            <person name="Poehlein A."/>
            <person name="Offre P."/>
            <person name="Zumbragel S."/>
            <person name="Haider S."/>
            <person name="Rychlik N."/>
            <person name="Nowka B."/>
            <person name="Schmeisser C."/>
            <person name="Lebedeva E.V."/>
            <person name="Rattei T."/>
            <person name="Bohm C."/>
            <person name="Schmid M."/>
            <person name="Galushko A."/>
            <person name="Hatzenpichler R."/>
            <person name="Weinmaier T."/>
            <person name="Daniel R."/>
            <person name="Schleper C."/>
            <person name="Spieck E."/>
            <person name="Streit W."/>
            <person name="Wagner M."/>
        </authorList>
    </citation>
    <scope>NUCLEOTIDE SEQUENCE [LARGE SCALE GENOMIC DNA]</scope>
    <source>
        <strain evidence="8">Ga9.2</strain>
    </source>
</reference>
<dbReference type="RefSeq" id="WP_015019954.1">
    <property type="nucleotide sequence ID" value="NC_018719.1"/>
</dbReference>
<organism evidence="7 8">
    <name type="scientific">Nitrososphaera gargensis (strain Ga9.2)</name>
    <dbReference type="NCBI Taxonomy" id="1237085"/>
    <lineage>
        <taxon>Archaea</taxon>
        <taxon>Nitrososphaerota</taxon>
        <taxon>Nitrososphaeria</taxon>
        <taxon>Nitrososphaerales</taxon>
        <taxon>Nitrososphaeraceae</taxon>
        <taxon>Nitrososphaera</taxon>
    </lineage>
</organism>
<proteinExistence type="predicted"/>
<dbReference type="EMBL" id="CP002408">
    <property type="protein sequence ID" value="AFU59419.1"/>
    <property type="molecule type" value="Genomic_DNA"/>
</dbReference>
<protein>
    <recommendedName>
        <fullName evidence="2">histidine kinase</fullName>
        <ecNumber evidence="2">2.7.13.3</ecNumber>
    </recommendedName>
</protein>
<dbReference type="GO" id="GO:0004673">
    <property type="term" value="F:protein histidine kinase activity"/>
    <property type="evidence" value="ECO:0007669"/>
    <property type="project" value="UniProtKB-EC"/>
</dbReference>
<dbReference type="SUPFAM" id="SSF55874">
    <property type="entry name" value="ATPase domain of HSP90 chaperone/DNA topoisomerase II/histidine kinase"/>
    <property type="match status" value="1"/>
</dbReference>
<gene>
    <name evidence="7" type="ordered locus">Ngar_c24961</name>
</gene>
<dbReference type="GO" id="GO:0005524">
    <property type="term" value="F:ATP binding"/>
    <property type="evidence" value="ECO:0007669"/>
    <property type="project" value="UniProtKB-KW"/>
</dbReference>
<dbReference type="GO" id="GO:0000160">
    <property type="term" value="P:phosphorelay signal transduction system"/>
    <property type="evidence" value="ECO:0007669"/>
    <property type="project" value="UniProtKB-KW"/>
</dbReference>
<dbReference type="InterPro" id="IPR005467">
    <property type="entry name" value="His_kinase_dom"/>
</dbReference>
<keyword evidence="7" id="KW-0547">Nucleotide-binding</keyword>
<keyword evidence="5" id="KW-0902">Two-component regulatory system</keyword>
<comment type="catalytic activity">
    <reaction evidence="1">
        <text>ATP + protein L-histidine = ADP + protein N-phospho-L-histidine.</text>
        <dbReference type="EC" id="2.7.13.3"/>
    </reaction>
</comment>
<dbReference type="InParanoid" id="K0INI2"/>
<keyword evidence="4 7" id="KW-0418">Kinase</keyword>
<dbReference type="BioCyc" id="CNIT1237085:G1324-2495-MONOMER"/>
<dbReference type="Gene3D" id="3.30.565.10">
    <property type="entry name" value="Histidine kinase-like ATPase, C-terminal domain"/>
    <property type="match status" value="1"/>
</dbReference>
<evidence type="ECO:0000313" key="7">
    <source>
        <dbReference type="EMBL" id="AFU59419.1"/>
    </source>
</evidence>
<dbReference type="InterPro" id="IPR050736">
    <property type="entry name" value="Sensor_HK_Regulatory"/>
</dbReference>